<sequence>MNKLVTLFLFLFIFCQLFANNNRDITDGCDLPESETTSYLHLTSDGSVLYKSLYDISGFQFDVDGATVNSASGGDMEANGLIGNSLGSTVLAFSMAGGSIPAGCGTLVNLSLSGEATGLSNIIVSDAFGSQIYFEYYEGEVDPFEFAQSSQQAAYFFTNVRIDDQSVESDDWVGAFCGENCVGGRQWDTSMCGGGVCEVIAMGDDGNDYSEGYCSIGDAVTFKIYDSSDGIYHDATPSEDIPWSVNALNFIDCLIAGDGNCETELTDGCDLPDSDETGYLHLTSDGAVLYKSPEAIAGWQFNVEGSTVNSASGGDTQAAGLIINAMG</sequence>
<name>A0A382IQM7_9ZZZZ</name>
<protein>
    <submittedName>
        <fullName evidence="1">Uncharacterized protein</fullName>
    </submittedName>
</protein>
<feature type="non-terminal residue" evidence="1">
    <location>
        <position position="327"/>
    </location>
</feature>
<dbReference type="AlphaFoldDB" id="A0A382IQM7"/>
<organism evidence="1">
    <name type="scientific">marine metagenome</name>
    <dbReference type="NCBI Taxonomy" id="408172"/>
    <lineage>
        <taxon>unclassified sequences</taxon>
        <taxon>metagenomes</taxon>
        <taxon>ecological metagenomes</taxon>
    </lineage>
</organism>
<reference evidence="1" key="1">
    <citation type="submission" date="2018-05" db="EMBL/GenBank/DDBJ databases">
        <authorList>
            <person name="Lanie J.A."/>
            <person name="Ng W.-L."/>
            <person name="Kazmierczak K.M."/>
            <person name="Andrzejewski T.M."/>
            <person name="Davidsen T.M."/>
            <person name="Wayne K.J."/>
            <person name="Tettelin H."/>
            <person name="Glass J.I."/>
            <person name="Rusch D."/>
            <person name="Podicherti R."/>
            <person name="Tsui H.-C.T."/>
            <person name="Winkler M.E."/>
        </authorList>
    </citation>
    <scope>NUCLEOTIDE SEQUENCE</scope>
</reference>
<dbReference type="EMBL" id="UINC01068790">
    <property type="protein sequence ID" value="SVC01665.1"/>
    <property type="molecule type" value="Genomic_DNA"/>
</dbReference>
<gene>
    <name evidence="1" type="ORF">METZ01_LOCUS254519</name>
</gene>
<proteinExistence type="predicted"/>
<accession>A0A382IQM7</accession>
<evidence type="ECO:0000313" key="1">
    <source>
        <dbReference type="EMBL" id="SVC01665.1"/>
    </source>
</evidence>